<keyword evidence="8" id="KW-1185">Reference proteome</keyword>
<protein>
    <submittedName>
        <fullName evidence="7">Glycosyltransferase</fullName>
    </submittedName>
</protein>
<evidence type="ECO:0000313" key="7">
    <source>
        <dbReference type="EMBL" id="EGG13592.1"/>
    </source>
</evidence>
<dbReference type="GO" id="GO:0042285">
    <property type="term" value="F:xylosyltransferase activity"/>
    <property type="evidence" value="ECO:0007669"/>
    <property type="project" value="TreeGrafter"/>
</dbReference>
<name>F4QCF7_CACFS</name>
<evidence type="ECO:0000256" key="5">
    <source>
        <dbReference type="ARBA" id="ARBA00023136"/>
    </source>
</evidence>
<evidence type="ECO:0000256" key="1">
    <source>
        <dbReference type="ARBA" id="ARBA00004606"/>
    </source>
</evidence>
<dbReference type="RefSeq" id="XP_004350296.1">
    <property type="nucleotide sequence ID" value="XM_004350246.1"/>
</dbReference>
<dbReference type="PANTHER" id="PTHR12270:SF52">
    <property type="entry name" value="GLYCOSYLTRANSFERASE-LIKE PROTEIN GNT13-RELATED"/>
    <property type="match status" value="1"/>
</dbReference>
<keyword evidence="4" id="KW-1133">Transmembrane helix</keyword>
<accession>F4QCF7</accession>
<dbReference type="SUPFAM" id="SSF53448">
    <property type="entry name" value="Nucleotide-diphospho-sugar transferases"/>
    <property type="match status" value="1"/>
</dbReference>
<dbReference type="Pfam" id="PF13896">
    <property type="entry name" value="Glyco_transf_49"/>
    <property type="match status" value="1"/>
</dbReference>
<keyword evidence="6" id="KW-0325">Glycoprotein</keyword>
<dbReference type="EMBL" id="GL883029">
    <property type="protein sequence ID" value="EGG13592.1"/>
    <property type="molecule type" value="Genomic_DNA"/>
</dbReference>
<dbReference type="AlphaFoldDB" id="F4QCF7"/>
<dbReference type="InterPro" id="IPR029044">
    <property type="entry name" value="Nucleotide-diphossugar_trans"/>
</dbReference>
<dbReference type="InterPro" id="IPR051292">
    <property type="entry name" value="Xyl/GlcA_transferase"/>
</dbReference>
<evidence type="ECO:0000256" key="3">
    <source>
        <dbReference type="ARBA" id="ARBA00022968"/>
    </source>
</evidence>
<evidence type="ECO:0000313" key="8">
    <source>
        <dbReference type="Proteomes" id="UP000007797"/>
    </source>
</evidence>
<keyword evidence="3" id="KW-0735">Signal-anchor</keyword>
<dbReference type="GO" id="GO:0035269">
    <property type="term" value="P:protein O-linked glycosylation via mannose"/>
    <property type="evidence" value="ECO:0007669"/>
    <property type="project" value="TreeGrafter"/>
</dbReference>
<keyword evidence="2" id="KW-0812">Transmembrane</keyword>
<dbReference type="Proteomes" id="UP000007797">
    <property type="component" value="Unassembled WGS sequence"/>
</dbReference>
<dbReference type="OMA" id="WIVHMNH"/>
<gene>
    <name evidence="7" type="primary">gnt15</name>
    <name evidence="7" type="ORF">DFA_11353</name>
</gene>
<dbReference type="GO" id="GO:0016020">
    <property type="term" value="C:membrane"/>
    <property type="evidence" value="ECO:0007669"/>
    <property type="project" value="UniProtKB-SubCell"/>
</dbReference>
<sequence>MISSSSSSSLSSSYSYTKIIKRPRWYKRISRKGLVVLALIILLFVSYKLLKSSHIKNKSSVNNPNYLGMGLHTTFKTHPFFYKKKMVLNHDDHSKITIVTQVSVERLERIAWMADKWRAPISAAVYIKNDNEIHNVTSLINNSYSVTQFVDIHLLFANKTRYPVNTLRNLSIKKASTKWVLLMDADFIPPLDLHDTIQTHVDRLELDSDHNQNDLVSFVVPSFASSLPRFQLPDDKESFIQSVKSQTIVPTNLNVCPKCHSPTNYTRWYNESIPYEVEYQWIYEPFLVFRTDQVEPFDERLKGYGFDKNSHTFGMAVQGFTFMVLPDSWIVHMNHPKQVWEGTDTYDEQMFDSLRIVCEILPHTKERYGFERNDQLFNEPIGNNPIIIYPYQYKNSKKNMPEHSN</sequence>
<dbReference type="PANTHER" id="PTHR12270">
    <property type="entry name" value="GLYCOSYLTRANSFERASE-RELATED"/>
    <property type="match status" value="1"/>
</dbReference>
<evidence type="ECO:0000256" key="2">
    <source>
        <dbReference type="ARBA" id="ARBA00022692"/>
    </source>
</evidence>
<comment type="subcellular location">
    <subcellularLocation>
        <location evidence="1">Membrane</location>
        <topology evidence="1">Single-pass type II membrane protein</topology>
    </subcellularLocation>
</comment>
<dbReference type="GO" id="GO:0015020">
    <property type="term" value="F:glucuronosyltransferase activity"/>
    <property type="evidence" value="ECO:0007669"/>
    <property type="project" value="TreeGrafter"/>
</dbReference>
<proteinExistence type="predicted"/>
<dbReference type="GeneID" id="14865865"/>
<evidence type="ECO:0000256" key="6">
    <source>
        <dbReference type="ARBA" id="ARBA00023180"/>
    </source>
</evidence>
<keyword evidence="5" id="KW-0472">Membrane</keyword>
<dbReference type="OrthoDB" id="411524at2759"/>
<dbReference type="KEGG" id="dfa:DFA_11353"/>
<organism evidence="7 8">
    <name type="scientific">Cavenderia fasciculata</name>
    <name type="common">Slime mold</name>
    <name type="synonym">Dictyostelium fasciculatum</name>
    <dbReference type="NCBI Taxonomy" id="261658"/>
    <lineage>
        <taxon>Eukaryota</taxon>
        <taxon>Amoebozoa</taxon>
        <taxon>Evosea</taxon>
        <taxon>Eumycetozoa</taxon>
        <taxon>Dictyostelia</taxon>
        <taxon>Acytosteliales</taxon>
        <taxon>Cavenderiaceae</taxon>
        <taxon>Cavenderia</taxon>
    </lineage>
</organism>
<reference evidence="8" key="1">
    <citation type="journal article" date="2011" name="Genome Res.">
        <title>Phylogeny-wide analysis of social amoeba genomes highlights ancient origins for complex intercellular communication.</title>
        <authorList>
            <person name="Heidel A.J."/>
            <person name="Lawal H.M."/>
            <person name="Felder M."/>
            <person name="Schilde C."/>
            <person name="Helps N.R."/>
            <person name="Tunggal B."/>
            <person name="Rivero F."/>
            <person name="John U."/>
            <person name="Schleicher M."/>
            <person name="Eichinger L."/>
            <person name="Platzer M."/>
            <person name="Noegel A.A."/>
            <person name="Schaap P."/>
            <person name="Gloeckner G."/>
        </authorList>
    </citation>
    <scope>NUCLEOTIDE SEQUENCE [LARGE SCALE GENOMIC DNA]</scope>
    <source>
        <strain evidence="8">SH3</strain>
    </source>
</reference>
<dbReference type="Gene3D" id="3.90.550.10">
    <property type="entry name" value="Spore Coat Polysaccharide Biosynthesis Protein SpsA, Chain A"/>
    <property type="match status" value="1"/>
</dbReference>
<evidence type="ECO:0000256" key="4">
    <source>
        <dbReference type="ARBA" id="ARBA00022989"/>
    </source>
</evidence>